<dbReference type="AlphaFoldDB" id="A0A8S9YZT8"/>
<name>A0A8S9YZT8_9TREM</name>
<gene>
    <name evidence="1" type="ORF">EG68_02149</name>
</gene>
<protein>
    <submittedName>
        <fullName evidence="1">Uncharacterized protein</fullName>
    </submittedName>
</protein>
<feature type="non-terminal residue" evidence="1">
    <location>
        <position position="1"/>
    </location>
</feature>
<evidence type="ECO:0000313" key="2">
    <source>
        <dbReference type="Proteomes" id="UP000822476"/>
    </source>
</evidence>
<dbReference type="Proteomes" id="UP000822476">
    <property type="component" value="Unassembled WGS sequence"/>
</dbReference>
<accession>A0A8S9YZT8</accession>
<evidence type="ECO:0000313" key="1">
    <source>
        <dbReference type="EMBL" id="KAF7260659.1"/>
    </source>
</evidence>
<reference evidence="1" key="1">
    <citation type="submission" date="2019-07" db="EMBL/GenBank/DDBJ databases">
        <title>Annotation for the trematode Paragonimus miyazaki's.</title>
        <authorList>
            <person name="Choi Y.-J."/>
        </authorList>
    </citation>
    <scope>NUCLEOTIDE SEQUENCE</scope>
    <source>
        <strain evidence="1">Japan</strain>
    </source>
</reference>
<comment type="caution">
    <text evidence="1">The sequence shown here is derived from an EMBL/GenBank/DDBJ whole genome shotgun (WGS) entry which is preliminary data.</text>
</comment>
<sequence length="155" mass="17024">CETLPAPAAWEVFASVPTNHNVPNETSAVQTFKLSVSRLSSAKRVCFGVVTVNSVGWSSEIAVTKSALIINLTKIPQVPPNITVSISAINSSAVQLLWKPHSSEYELWGISHYQDCLGEKNDSPLTEITFAFKAYDSRYKDEGETTLCMDLLFQV</sequence>
<proteinExistence type="predicted"/>
<dbReference type="EMBL" id="JTDE01000656">
    <property type="protein sequence ID" value="KAF7260659.1"/>
    <property type="molecule type" value="Genomic_DNA"/>
</dbReference>
<keyword evidence="2" id="KW-1185">Reference proteome</keyword>
<organism evidence="1 2">
    <name type="scientific">Paragonimus skrjabini miyazakii</name>
    <dbReference type="NCBI Taxonomy" id="59628"/>
    <lineage>
        <taxon>Eukaryota</taxon>
        <taxon>Metazoa</taxon>
        <taxon>Spiralia</taxon>
        <taxon>Lophotrochozoa</taxon>
        <taxon>Platyhelminthes</taxon>
        <taxon>Trematoda</taxon>
        <taxon>Digenea</taxon>
        <taxon>Plagiorchiida</taxon>
        <taxon>Troglotremata</taxon>
        <taxon>Troglotrematidae</taxon>
        <taxon>Paragonimus</taxon>
    </lineage>
</organism>